<dbReference type="RefSeq" id="WP_209286271.1">
    <property type="nucleotide sequence ID" value="NZ_JACVEW010000003.1"/>
</dbReference>
<name>A0ABS3Z7H1_9GAMM</name>
<dbReference type="Gene3D" id="1.10.10.10">
    <property type="entry name" value="Winged helix-like DNA-binding domain superfamily/Winged helix DNA-binding domain"/>
    <property type="match status" value="1"/>
</dbReference>
<dbReference type="InterPro" id="IPR010906">
    <property type="entry name" value="Phage_lambda_Nu1_terminase-ssu"/>
</dbReference>
<proteinExistence type="predicted"/>
<dbReference type="EMBL" id="JACVEW010000003">
    <property type="protein sequence ID" value="MBP0047661.1"/>
    <property type="molecule type" value="Genomic_DNA"/>
</dbReference>
<organism evidence="1 2">
    <name type="scientific">Marinobacterium alkalitolerans</name>
    <dbReference type="NCBI Taxonomy" id="1542925"/>
    <lineage>
        <taxon>Bacteria</taxon>
        <taxon>Pseudomonadati</taxon>
        <taxon>Pseudomonadota</taxon>
        <taxon>Gammaproteobacteria</taxon>
        <taxon>Oceanospirillales</taxon>
        <taxon>Oceanospirillaceae</taxon>
        <taxon>Marinobacterium</taxon>
    </lineage>
</organism>
<dbReference type="Pfam" id="PF07471">
    <property type="entry name" value="Phage_Nu1"/>
    <property type="match status" value="1"/>
</dbReference>
<dbReference type="Proteomes" id="UP000810171">
    <property type="component" value="Unassembled WGS sequence"/>
</dbReference>
<dbReference type="SUPFAM" id="SSF46955">
    <property type="entry name" value="Putative DNA-binding domain"/>
    <property type="match status" value="1"/>
</dbReference>
<dbReference type="InterPro" id="IPR036388">
    <property type="entry name" value="WH-like_DNA-bd_sf"/>
</dbReference>
<protein>
    <submittedName>
        <fullName evidence="1">Terminase small subunit</fullName>
    </submittedName>
</protein>
<keyword evidence="2" id="KW-1185">Reference proteome</keyword>
<reference evidence="1 2" key="1">
    <citation type="submission" date="2020-09" db="EMBL/GenBank/DDBJ databases">
        <authorList>
            <person name="Tanuku N.R.S."/>
        </authorList>
    </citation>
    <scope>NUCLEOTIDE SEQUENCE [LARGE SCALE GENOMIC DNA]</scope>
    <source>
        <strain evidence="1 2">AK62</strain>
    </source>
</reference>
<comment type="caution">
    <text evidence="1">The sequence shown here is derived from an EMBL/GenBank/DDBJ whole genome shotgun (WGS) entry which is preliminary data.</text>
</comment>
<dbReference type="InterPro" id="IPR009061">
    <property type="entry name" value="DNA-bd_dom_put_sf"/>
</dbReference>
<evidence type="ECO:0000313" key="1">
    <source>
        <dbReference type="EMBL" id="MBP0047661.1"/>
    </source>
</evidence>
<evidence type="ECO:0000313" key="2">
    <source>
        <dbReference type="Proteomes" id="UP000810171"/>
    </source>
</evidence>
<sequence length="170" mass="18884">MAKLNTSELADHYGKHRQTIMAWVRQGMPYVKKGGRGKEWVFDSTAVAEWREEQAIINATGGGDFVDEDELKRRKLAAETAKAELDLAKAKSEVAMVDDIQKGLAKVFAEVKANMRNIPGRVAGRLIGEEDETRIKKVLISEIDQSLEALSSSSLLTECDFEDEIEEEAA</sequence>
<gene>
    <name evidence="1" type="ORF">H9C73_02840</name>
</gene>
<accession>A0ABS3Z7H1</accession>